<proteinExistence type="predicted"/>
<dbReference type="Proteomes" id="UP000053989">
    <property type="component" value="Unassembled WGS sequence"/>
</dbReference>
<evidence type="ECO:0000313" key="2">
    <source>
        <dbReference type="Proteomes" id="UP000053989"/>
    </source>
</evidence>
<dbReference type="InParanoid" id="A0A0C2ZKQ9"/>
<dbReference type="EMBL" id="KN822185">
    <property type="protein sequence ID" value="KIM53252.1"/>
    <property type="molecule type" value="Genomic_DNA"/>
</dbReference>
<evidence type="ECO:0000313" key="1">
    <source>
        <dbReference type="EMBL" id="KIM53252.1"/>
    </source>
</evidence>
<gene>
    <name evidence="1" type="ORF">SCLCIDRAFT_32009</name>
</gene>
<dbReference type="HOGENOM" id="CLU_2321717_0_0_1"/>
<name>A0A0C2ZKQ9_9AGAM</name>
<protein>
    <submittedName>
        <fullName evidence="1">Uncharacterized protein</fullName>
    </submittedName>
</protein>
<dbReference type="AlphaFoldDB" id="A0A0C2ZKQ9"/>
<reference evidence="1 2" key="1">
    <citation type="submission" date="2014-04" db="EMBL/GenBank/DDBJ databases">
        <authorList>
            <consortium name="DOE Joint Genome Institute"/>
            <person name="Kuo A."/>
            <person name="Kohler A."/>
            <person name="Nagy L.G."/>
            <person name="Floudas D."/>
            <person name="Copeland A."/>
            <person name="Barry K.W."/>
            <person name="Cichocki N."/>
            <person name="Veneault-Fourrey C."/>
            <person name="LaButti K."/>
            <person name="Lindquist E.A."/>
            <person name="Lipzen A."/>
            <person name="Lundell T."/>
            <person name="Morin E."/>
            <person name="Murat C."/>
            <person name="Sun H."/>
            <person name="Tunlid A."/>
            <person name="Henrissat B."/>
            <person name="Grigoriev I.V."/>
            <person name="Hibbett D.S."/>
            <person name="Martin F."/>
            <person name="Nordberg H.P."/>
            <person name="Cantor M.N."/>
            <person name="Hua S.X."/>
        </authorList>
    </citation>
    <scope>NUCLEOTIDE SEQUENCE [LARGE SCALE GENOMIC DNA]</scope>
    <source>
        <strain evidence="1 2">Foug A</strain>
    </source>
</reference>
<keyword evidence="2" id="KW-1185">Reference proteome</keyword>
<organism evidence="1 2">
    <name type="scientific">Scleroderma citrinum Foug A</name>
    <dbReference type="NCBI Taxonomy" id="1036808"/>
    <lineage>
        <taxon>Eukaryota</taxon>
        <taxon>Fungi</taxon>
        <taxon>Dikarya</taxon>
        <taxon>Basidiomycota</taxon>
        <taxon>Agaricomycotina</taxon>
        <taxon>Agaricomycetes</taxon>
        <taxon>Agaricomycetidae</taxon>
        <taxon>Boletales</taxon>
        <taxon>Sclerodermatineae</taxon>
        <taxon>Sclerodermataceae</taxon>
        <taxon>Scleroderma</taxon>
    </lineage>
</organism>
<sequence>MEAIGPVLAKRRHDDASNGPVTIPLCSNFDLVFVRCLGGITWIAFNPWVKAEACNVINGYARILGCPSEGWSVGFASDDLSNDRASSAPFKVISLPQNL</sequence>
<accession>A0A0C2ZKQ9</accession>
<reference evidence="2" key="2">
    <citation type="submission" date="2015-01" db="EMBL/GenBank/DDBJ databases">
        <title>Evolutionary Origins and Diversification of the Mycorrhizal Mutualists.</title>
        <authorList>
            <consortium name="DOE Joint Genome Institute"/>
            <consortium name="Mycorrhizal Genomics Consortium"/>
            <person name="Kohler A."/>
            <person name="Kuo A."/>
            <person name="Nagy L.G."/>
            <person name="Floudas D."/>
            <person name="Copeland A."/>
            <person name="Barry K.W."/>
            <person name="Cichocki N."/>
            <person name="Veneault-Fourrey C."/>
            <person name="LaButti K."/>
            <person name="Lindquist E.A."/>
            <person name="Lipzen A."/>
            <person name="Lundell T."/>
            <person name="Morin E."/>
            <person name="Murat C."/>
            <person name="Riley R."/>
            <person name="Ohm R."/>
            <person name="Sun H."/>
            <person name="Tunlid A."/>
            <person name="Henrissat B."/>
            <person name="Grigoriev I.V."/>
            <person name="Hibbett D.S."/>
            <person name="Martin F."/>
        </authorList>
    </citation>
    <scope>NUCLEOTIDE SEQUENCE [LARGE SCALE GENOMIC DNA]</scope>
    <source>
        <strain evidence="2">Foug A</strain>
    </source>
</reference>